<feature type="domain" description="Type II/III secretion system secretin-like" evidence="5">
    <location>
        <begin position="314"/>
        <end position="486"/>
    </location>
</feature>
<dbReference type="InterPro" id="IPR001775">
    <property type="entry name" value="GspD/PilQ"/>
</dbReference>
<evidence type="ECO:0000313" key="7">
    <source>
        <dbReference type="EMBL" id="MDO2409748.1"/>
    </source>
</evidence>
<evidence type="ECO:0000256" key="4">
    <source>
        <dbReference type="SAM" id="SignalP"/>
    </source>
</evidence>
<keyword evidence="2 4" id="KW-0732">Signal</keyword>
<dbReference type="Pfam" id="PF07655">
    <property type="entry name" value="Secretin_N_2"/>
    <property type="match status" value="1"/>
</dbReference>
<dbReference type="EMBL" id="JAULJQ010000007">
    <property type="protein sequence ID" value="MDO2409748.1"/>
    <property type="molecule type" value="Genomic_DNA"/>
</dbReference>
<dbReference type="RefSeq" id="WP_302244542.1">
    <property type="nucleotide sequence ID" value="NZ_JAULJQ010000007.1"/>
</dbReference>
<organism evidence="7 8">
    <name type="scientific">Campylobacter magnus</name>
    <dbReference type="NCBI Taxonomy" id="3026462"/>
    <lineage>
        <taxon>Bacteria</taxon>
        <taxon>Pseudomonadati</taxon>
        <taxon>Campylobacterota</taxon>
        <taxon>Epsilonproteobacteria</taxon>
        <taxon>Campylobacterales</taxon>
        <taxon>Campylobacteraceae</taxon>
        <taxon>Campylobacter</taxon>
    </lineage>
</organism>
<protein>
    <submittedName>
        <fullName evidence="7">Pilus (MSHA type) biogenesis protein MshL</fullName>
    </submittedName>
</protein>
<evidence type="ECO:0000313" key="8">
    <source>
        <dbReference type="Proteomes" id="UP001171111"/>
    </source>
</evidence>
<keyword evidence="3" id="KW-0472">Membrane</keyword>
<dbReference type="InterPro" id="IPR004845">
    <property type="entry name" value="T2SS_GspD_CS"/>
</dbReference>
<proteinExistence type="predicted"/>
<evidence type="ECO:0000259" key="5">
    <source>
        <dbReference type="Pfam" id="PF00263"/>
    </source>
</evidence>
<gene>
    <name evidence="7" type="primary">mshL</name>
    <name evidence="7" type="ORF">Q2362_06510</name>
</gene>
<evidence type="ECO:0000259" key="6">
    <source>
        <dbReference type="Pfam" id="PF07655"/>
    </source>
</evidence>
<feature type="domain" description="Secretin N-terminal" evidence="6">
    <location>
        <begin position="113"/>
        <end position="185"/>
    </location>
</feature>
<dbReference type="NCBIfam" id="TIGR02519">
    <property type="entry name" value="pilus_MshL"/>
    <property type="match status" value="1"/>
</dbReference>
<dbReference type="PANTHER" id="PTHR30332">
    <property type="entry name" value="PROBABLE GENERAL SECRETION PATHWAY PROTEIN D"/>
    <property type="match status" value="1"/>
</dbReference>
<keyword evidence="8" id="KW-1185">Reference proteome</keyword>
<dbReference type="Proteomes" id="UP001171111">
    <property type="component" value="Unassembled WGS sequence"/>
</dbReference>
<dbReference type="InterPro" id="IPR013358">
    <property type="entry name" value="Pilus_biogenesis_MshL"/>
</dbReference>
<dbReference type="PRINTS" id="PR00811">
    <property type="entry name" value="BCTERIALGSPD"/>
</dbReference>
<sequence>MVWKLNKIFLALALCFAFASSLEASNCNNRALSITTIETISIKEILDQLSGECGFSVVIKAGDKDATQTLSSTVSSLNIKGLTLHEIFNILLSQNDLIYSFRKNILNISSVDTRIFKVDYITSVREGRAVVKASADSAPIQLDDTTNTNTNTDTKNQENIIETTEKFDFWERMAGEIEAIMNNGKEGFKAPLPVVNSNAGLVSVTGTKAQLERVQEYISKLNKSLKKQVMIDVRIVSVDLNNEYQRGVDWSKFDLSFNSYLGGNPATPSQFTFGRWNDTHTAWDIVTPSMNPIRGGFILQGAVNINLEGVINFLDTTGTTRVVSSPKIMTMNNQQALISVGDNINYQITNTIIGTETKTENVDIKQYSTFIGILLNLLPEVSDDGKIMLRINPSLNTFKYKEDNIRQNTPRTIAPDTMQKKLSSVVHINSGDTVVLGGLISQESGDGTTKVPGLGNIPVLGYLFKSEKKILRNTELVFIITPRIVDIDEGNNLKDSLKSLGFSDGLF</sequence>
<dbReference type="InterPro" id="IPR011514">
    <property type="entry name" value="Secretin_N_2"/>
</dbReference>
<feature type="signal peptide" evidence="4">
    <location>
        <begin position="1"/>
        <end position="24"/>
    </location>
</feature>
<evidence type="ECO:0000256" key="2">
    <source>
        <dbReference type="ARBA" id="ARBA00022729"/>
    </source>
</evidence>
<dbReference type="PROSITE" id="PS00875">
    <property type="entry name" value="T2SP_D"/>
    <property type="match status" value="1"/>
</dbReference>
<feature type="chain" id="PRO_5047532134" evidence="4">
    <location>
        <begin position="25"/>
        <end position="507"/>
    </location>
</feature>
<comment type="subcellular location">
    <subcellularLocation>
        <location evidence="1">Membrane</location>
    </subcellularLocation>
</comment>
<dbReference type="Pfam" id="PF00263">
    <property type="entry name" value="Secretin"/>
    <property type="match status" value="1"/>
</dbReference>
<reference evidence="7 8" key="1">
    <citation type="submission" date="2023-06" db="EMBL/GenBank/DDBJ databases">
        <title>Campylobacter magnum sp. nov., isolated from cecal contents of domestic pigs (Sus scrofa domesticus).</title>
        <authorList>
            <person name="Papic B."/>
            <person name="Gruntar I."/>
        </authorList>
    </citation>
    <scope>NUCLEOTIDE SEQUENCE [LARGE SCALE GENOMIC DNA]</scope>
    <source>
        <strain evidence="8">34484-21</strain>
    </source>
</reference>
<dbReference type="PANTHER" id="PTHR30332:SF24">
    <property type="entry name" value="SECRETIN GSPD-RELATED"/>
    <property type="match status" value="1"/>
</dbReference>
<evidence type="ECO:0000256" key="3">
    <source>
        <dbReference type="ARBA" id="ARBA00023136"/>
    </source>
</evidence>
<name>A0ABT8T9V2_9BACT</name>
<dbReference type="InterPro" id="IPR004846">
    <property type="entry name" value="T2SS/T3SS_dom"/>
</dbReference>
<accession>A0ABT8T9V2</accession>
<evidence type="ECO:0000256" key="1">
    <source>
        <dbReference type="ARBA" id="ARBA00004370"/>
    </source>
</evidence>
<dbReference type="InterPro" id="IPR050810">
    <property type="entry name" value="Bact_Secretion_Sys_Channel"/>
</dbReference>
<comment type="caution">
    <text evidence="7">The sequence shown here is derived from an EMBL/GenBank/DDBJ whole genome shotgun (WGS) entry which is preliminary data.</text>
</comment>